<organism evidence="2 3">
    <name type="scientific">Prunus armeniaca</name>
    <name type="common">Apricot</name>
    <name type="synonym">Armeniaca vulgaris</name>
    <dbReference type="NCBI Taxonomy" id="36596"/>
    <lineage>
        <taxon>Eukaryota</taxon>
        <taxon>Viridiplantae</taxon>
        <taxon>Streptophyta</taxon>
        <taxon>Embryophyta</taxon>
        <taxon>Tracheophyta</taxon>
        <taxon>Spermatophyta</taxon>
        <taxon>Magnoliopsida</taxon>
        <taxon>eudicotyledons</taxon>
        <taxon>Gunneridae</taxon>
        <taxon>Pentapetalae</taxon>
        <taxon>rosids</taxon>
        <taxon>fabids</taxon>
        <taxon>Rosales</taxon>
        <taxon>Rosaceae</taxon>
        <taxon>Amygdaloideae</taxon>
        <taxon>Amygdaleae</taxon>
        <taxon>Prunus</taxon>
    </lineage>
</organism>
<dbReference type="Proteomes" id="UP000507245">
    <property type="component" value="Unassembled WGS sequence"/>
</dbReference>
<keyword evidence="3" id="KW-1185">Reference proteome</keyword>
<keyword evidence="1" id="KW-1133">Transmembrane helix</keyword>
<evidence type="ECO:0000256" key="1">
    <source>
        <dbReference type="SAM" id="Phobius"/>
    </source>
</evidence>
<accession>A0A6J5XH58</accession>
<proteinExistence type="predicted"/>
<keyword evidence="1" id="KW-0812">Transmembrane</keyword>
<name>A0A6J5XH58_PRUAR</name>
<sequence>MHKIRLTTRTNPILYSTRPNPFSLPFRSHKENLKSIFLFPVVANRAQNNTHPLCRGRGGAASWFWSGCIHMFLEPSRTLQLLRRLRAFWSLGMSVTPRLKPEVASSASSTYLFWDQQQVKMGADLRQSCKQLYLQRHLEPKKDMLYSKGYLWRRSRQVFLALVLYLIHFVMFQVCLNHGIRFCISRKPYLHTSHMKT</sequence>
<reference evidence="3" key="1">
    <citation type="journal article" date="2020" name="Genome Biol.">
        <title>Gamete binning: chromosome-level and haplotype-resolved genome assembly enabled by high-throughput single-cell sequencing of gamete genomes.</title>
        <authorList>
            <person name="Campoy J.A."/>
            <person name="Sun H."/>
            <person name="Goel M."/>
            <person name="Jiao W.-B."/>
            <person name="Folz-Donahue K."/>
            <person name="Wang N."/>
            <person name="Rubio M."/>
            <person name="Liu C."/>
            <person name="Kukat C."/>
            <person name="Ruiz D."/>
            <person name="Huettel B."/>
            <person name="Schneeberger K."/>
        </authorList>
    </citation>
    <scope>NUCLEOTIDE SEQUENCE [LARGE SCALE GENOMIC DNA]</scope>
    <source>
        <strain evidence="3">cv. Rojo Pasion</strain>
    </source>
</reference>
<evidence type="ECO:0000313" key="3">
    <source>
        <dbReference type="Proteomes" id="UP000507245"/>
    </source>
</evidence>
<feature type="transmembrane region" description="Helical" evidence="1">
    <location>
        <begin position="158"/>
        <end position="180"/>
    </location>
</feature>
<gene>
    <name evidence="2" type="ORF">ORAREDHAP_LOCUS32043</name>
</gene>
<protein>
    <submittedName>
        <fullName evidence="2">Uncharacterized protein</fullName>
    </submittedName>
</protein>
<dbReference type="EMBL" id="CAEKKB010000005">
    <property type="protein sequence ID" value="CAB4310248.1"/>
    <property type="molecule type" value="Genomic_DNA"/>
</dbReference>
<keyword evidence="1" id="KW-0472">Membrane</keyword>
<evidence type="ECO:0000313" key="2">
    <source>
        <dbReference type="EMBL" id="CAB4310248.1"/>
    </source>
</evidence>
<dbReference type="AlphaFoldDB" id="A0A6J5XH58"/>